<dbReference type="InterPro" id="IPR002305">
    <property type="entry name" value="aa-tRNA-synth_Ic"/>
</dbReference>
<dbReference type="GO" id="GO:0005524">
    <property type="term" value="F:ATP binding"/>
    <property type="evidence" value="ECO:0007669"/>
    <property type="project" value="UniProtKB-KW"/>
</dbReference>
<evidence type="ECO:0000256" key="2">
    <source>
        <dbReference type="ARBA" id="ARBA00022598"/>
    </source>
</evidence>
<dbReference type="GO" id="GO:0005737">
    <property type="term" value="C:cytoplasm"/>
    <property type="evidence" value="ECO:0007669"/>
    <property type="project" value="TreeGrafter"/>
</dbReference>
<dbReference type="Gene3D" id="3.40.50.620">
    <property type="entry name" value="HUPs"/>
    <property type="match status" value="1"/>
</dbReference>
<proteinExistence type="predicted"/>
<accession>A0A0F9JTD0</accession>
<evidence type="ECO:0000256" key="1">
    <source>
        <dbReference type="ARBA" id="ARBA00013160"/>
    </source>
</evidence>
<dbReference type="Pfam" id="PF00579">
    <property type="entry name" value="tRNA-synt_1b"/>
    <property type="match status" value="1"/>
</dbReference>
<keyword evidence="4" id="KW-0067">ATP-binding</keyword>
<dbReference type="NCBIfam" id="NF006330">
    <property type="entry name" value="PRK08560.1"/>
    <property type="match status" value="1"/>
</dbReference>
<keyword evidence="6" id="KW-0030">Aminoacyl-tRNA synthetase</keyword>
<dbReference type="PRINTS" id="PR01040">
    <property type="entry name" value="TRNASYNTHTYR"/>
</dbReference>
<dbReference type="InterPro" id="IPR014729">
    <property type="entry name" value="Rossmann-like_a/b/a_fold"/>
</dbReference>
<dbReference type="PANTHER" id="PTHR46264:SF4">
    <property type="entry name" value="TYROSINE--TRNA LIGASE, CYTOPLASMIC"/>
    <property type="match status" value="1"/>
</dbReference>
<dbReference type="PIRSF" id="PIRSF006588">
    <property type="entry name" value="TyrRS_arch_euk"/>
    <property type="match status" value="1"/>
</dbReference>
<dbReference type="EC" id="6.1.1.1" evidence="1"/>
<evidence type="ECO:0000313" key="9">
    <source>
        <dbReference type="EMBL" id="KKM02188.1"/>
    </source>
</evidence>
<dbReference type="SUPFAM" id="SSF52374">
    <property type="entry name" value="Nucleotidylyl transferase"/>
    <property type="match status" value="1"/>
</dbReference>
<evidence type="ECO:0000256" key="4">
    <source>
        <dbReference type="ARBA" id="ARBA00022840"/>
    </source>
</evidence>
<dbReference type="NCBIfam" id="TIGR00234">
    <property type="entry name" value="tyrS"/>
    <property type="match status" value="1"/>
</dbReference>
<dbReference type="AlphaFoldDB" id="A0A0F9JTD0"/>
<gene>
    <name evidence="9" type="ORF">LCGC14_1786930</name>
</gene>
<dbReference type="GO" id="GO:0004831">
    <property type="term" value="F:tyrosine-tRNA ligase activity"/>
    <property type="evidence" value="ECO:0007669"/>
    <property type="project" value="UniProtKB-EC"/>
</dbReference>
<dbReference type="PANTHER" id="PTHR46264">
    <property type="entry name" value="TYROSINE-TRNA LIGASE"/>
    <property type="match status" value="1"/>
</dbReference>
<comment type="catalytic activity">
    <reaction evidence="8">
        <text>tRNA(Tyr) + L-tyrosine + ATP = L-tyrosyl-tRNA(Tyr) + AMP + diphosphate + H(+)</text>
        <dbReference type="Rhea" id="RHEA:10220"/>
        <dbReference type="Rhea" id="RHEA-COMP:9706"/>
        <dbReference type="Rhea" id="RHEA-COMP:9707"/>
        <dbReference type="ChEBI" id="CHEBI:15378"/>
        <dbReference type="ChEBI" id="CHEBI:30616"/>
        <dbReference type="ChEBI" id="CHEBI:33019"/>
        <dbReference type="ChEBI" id="CHEBI:58315"/>
        <dbReference type="ChEBI" id="CHEBI:78442"/>
        <dbReference type="ChEBI" id="CHEBI:78536"/>
        <dbReference type="ChEBI" id="CHEBI:456215"/>
        <dbReference type="EC" id="6.1.1.1"/>
    </reaction>
</comment>
<dbReference type="Gene3D" id="1.10.240.10">
    <property type="entry name" value="Tyrosyl-Transfer RNA Synthetase"/>
    <property type="match status" value="1"/>
</dbReference>
<name>A0A0F9JTD0_9ZZZZ</name>
<sequence>MTILKEYHKINMSNYDLIVKDLHEIVGEDILKKIAAERTVKVYWGTAPTGRIHIGYYTPLLKIAELVQAGCEVTILIADLHAMLDNLKSTEKQVHNRSDYYTRTIKNMLTQLNVDLDKVTFVRGSSFQFTPEYTMDMYRLNTVCSFHDAQHAGAEVVKQTSNPIMTGLLYPSLQALDEEYLHVDAQLGGIDQRKIFMFAREFLPKIGYRKRVHLLTPMVPGLRCCASTQDNEDKMSTSNTKTKLDMLDSRNEIKKKIAAAYCLPGDITDNSVLDILDRVLFPLLRHLSKDFIIFRREEHGGPIIFTNFDQVREAFSTQQLHPADLKAGIVHNLDIFIEPVRKEFESREWRQVLKHAYART</sequence>
<dbReference type="InterPro" id="IPR050489">
    <property type="entry name" value="Tyr-tRNA_synthase"/>
</dbReference>
<protein>
    <recommendedName>
        <fullName evidence="1">tyrosine--tRNA ligase</fullName>
        <ecNumber evidence="1">6.1.1.1</ecNumber>
    </recommendedName>
    <alternativeName>
        <fullName evidence="7">Tyrosyl-tRNA synthetase</fullName>
    </alternativeName>
</protein>
<dbReference type="EMBL" id="LAZR01017002">
    <property type="protein sequence ID" value="KKM02188.1"/>
    <property type="molecule type" value="Genomic_DNA"/>
</dbReference>
<dbReference type="InterPro" id="IPR002307">
    <property type="entry name" value="Tyr-tRNA-ligase"/>
</dbReference>
<dbReference type="GO" id="GO:0006437">
    <property type="term" value="P:tyrosyl-tRNA aminoacylation"/>
    <property type="evidence" value="ECO:0007669"/>
    <property type="project" value="InterPro"/>
</dbReference>
<evidence type="ECO:0000256" key="3">
    <source>
        <dbReference type="ARBA" id="ARBA00022741"/>
    </source>
</evidence>
<evidence type="ECO:0000256" key="5">
    <source>
        <dbReference type="ARBA" id="ARBA00022917"/>
    </source>
</evidence>
<keyword evidence="2" id="KW-0436">Ligase</keyword>
<reference evidence="9" key="1">
    <citation type="journal article" date="2015" name="Nature">
        <title>Complex archaea that bridge the gap between prokaryotes and eukaryotes.</title>
        <authorList>
            <person name="Spang A."/>
            <person name="Saw J.H."/>
            <person name="Jorgensen S.L."/>
            <person name="Zaremba-Niedzwiedzka K."/>
            <person name="Martijn J."/>
            <person name="Lind A.E."/>
            <person name="van Eijk R."/>
            <person name="Schleper C."/>
            <person name="Guy L."/>
            <person name="Ettema T.J."/>
        </authorList>
    </citation>
    <scope>NUCLEOTIDE SEQUENCE</scope>
</reference>
<evidence type="ECO:0000256" key="6">
    <source>
        <dbReference type="ARBA" id="ARBA00023146"/>
    </source>
</evidence>
<organism evidence="9">
    <name type="scientific">marine sediment metagenome</name>
    <dbReference type="NCBI Taxonomy" id="412755"/>
    <lineage>
        <taxon>unclassified sequences</taxon>
        <taxon>metagenomes</taxon>
        <taxon>ecological metagenomes</taxon>
    </lineage>
</organism>
<comment type="caution">
    <text evidence="9">The sequence shown here is derived from an EMBL/GenBank/DDBJ whole genome shotgun (WGS) entry which is preliminary data.</text>
</comment>
<evidence type="ECO:0000256" key="7">
    <source>
        <dbReference type="ARBA" id="ARBA00033323"/>
    </source>
</evidence>
<keyword evidence="3" id="KW-0547">Nucleotide-binding</keyword>
<evidence type="ECO:0000256" key="8">
    <source>
        <dbReference type="ARBA" id="ARBA00048248"/>
    </source>
</evidence>
<dbReference type="InterPro" id="IPR023617">
    <property type="entry name" value="Tyr-tRNA-ligase_arc/euk-type"/>
</dbReference>
<keyword evidence="5" id="KW-0648">Protein biosynthesis</keyword>